<keyword evidence="1 4" id="KW-0479">Metal-binding</keyword>
<dbReference type="Gene3D" id="3.90.180.10">
    <property type="entry name" value="Medium-chain alcohol dehydrogenases, catalytic domain"/>
    <property type="match status" value="1"/>
</dbReference>
<dbReference type="EC" id="1.1.1.1" evidence="6"/>
<comment type="similarity">
    <text evidence="4">Belongs to the zinc-containing alcohol dehydrogenase family.</text>
</comment>
<dbReference type="PANTHER" id="PTHR43401">
    <property type="entry name" value="L-THREONINE 3-DEHYDROGENASE"/>
    <property type="match status" value="1"/>
</dbReference>
<evidence type="ECO:0000256" key="2">
    <source>
        <dbReference type="ARBA" id="ARBA00022833"/>
    </source>
</evidence>
<evidence type="ECO:0000313" key="6">
    <source>
        <dbReference type="EMBL" id="MBB3064950.1"/>
    </source>
</evidence>
<accession>A0A839STB1</accession>
<comment type="cofactor">
    <cofactor evidence="4">
        <name>Zn(2+)</name>
        <dbReference type="ChEBI" id="CHEBI:29105"/>
    </cofactor>
</comment>
<dbReference type="EMBL" id="JACHXA010000003">
    <property type="protein sequence ID" value="MBB3064950.1"/>
    <property type="molecule type" value="Genomic_DNA"/>
</dbReference>
<evidence type="ECO:0000259" key="5">
    <source>
        <dbReference type="SMART" id="SM00829"/>
    </source>
</evidence>
<reference evidence="6 7" key="1">
    <citation type="submission" date="2020-08" db="EMBL/GenBank/DDBJ databases">
        <title>Genomic Encyclopedia of Type Strains, Phase III (KMG-III): the genomes of soil and plant-associated and newly described type strains.</title>
        <authorList>
            <person name="Whitman W."/>
        </authorList>
    </citation>
    <scope>NUCLEOTIDE SEQUENCE [LARGE SCALE GENOMIC DNA]</scope>
    <source>
        <strain evidence="6 7">CECT 8803</strain>
    </source>
</reference>
<keyword evidence="7" id="KW-1185">Reference proteome</keyword>
<dbReference type="InterPro" id="IPR002328">
    <property type="entry name" value="ADH_Zn_CS"/>
</dbReference>
<dbReference type="Proteomes" id="UP000581135">
    <property type="component" value="Unassembled WGS sequence"/>
</dbReference>
<dbReference type="SUPFAM" id="SSF51735">
    <property type="entry name" value="NAD(P)-binding Rossmann-fold domains"/>
    <property type="match status" value="1"/>
</dbReference>
<gene>
    <name evidence="6" type="ORF">FHR98_001229</name>
</gene>
<dbReference type="InterPro" id="IPR011032">
    <property type="entry name" value="GroES-like_sf"/>
</dbReference>
<dbReference type="PANTHER" id="PTHR43401:SF5">
    <property type="entry name" value="ALCOHOL DEHYDROGENASE-RELATED"/>
    <property type="match status" value="1"/>
</dbReference>
<dbReference type="RefSeq" id="WP_183415772.1">
    <property type="nucleotide sequence ID" value="NZ_JACHXA010000003.1"/>
</dbReference>
<proteinExistence type="inferred from homology"/>
<dbReference type="Pfam" id="PF00107">
    <property type="entry name" value="ADH_zinc_N"/>
    <property type="match status" value="1"/>
</dbReference>
<dbReference type="CDD" id="cd08260">
    <property type="entry name" value="Zn_ADH6"/>
    <property type="match status" value="1"/>
</dbReference>
<organism evidence="6 7">
    <name type="scientific">Limibacillus halophilus</name>
    <dbReference type="NCBI Taxonomy" id="1579333"/>
    <lineage>
        <taxon>Bacteria</taxon>
        <taxon>Pseudomonadati</taxon>
        <taxon>Pseudomonadota</taxon>
        <taxon>Alphaproteobacteria</taxon>
        <taxon>Rhodospirillales</taxon>
        <taxon>Rhodovibrionaceae</taxon>
        <taxon>Limibacillus</taxon>
    </lineage>
</organism>
<protein>
    <submittedName>
        <fullName evidence="6">Alcohol dehydrogenase</fullName>
        <ecNumber evidence="6">1.1.1.1</ecNumber>
    </submittedName>
</protein>
<dbReference type="GO" id="GO:0008270">
    <property type="term" value="F:zinc ion binding"/>
    <property type="evidence" value="ECO:0007669"/>
    <property type="project" value="InterPro"/>
</dbReference>
<dbReference type="GO" id="GO:0004022">
    <property type="term" value="F:alcohol dehydrogenase (NAD+) activity"/>
    <property type="evidence" value="ECO:0007669"/>
    <property type="project" value="UniProtKB-EC"/>
</dbReference>
<dbReference type="PROSITE" id="PS00059">
    <property type="entry name" value="ADH_ZINC"/>
    <property type="match status" value="1"/>
</dbReference>
<evidence type="ECO:0000256" key="1">
    <source>
        <dbReference type="ARBA" id="ARBA00022723"/>
    </source>
</evidence>
<name>A0A839STB1_9PROT</name>
<keyword evidence="3 6" id="KW-0560">Oxidoreductase</keyword>
<dbReference type="SUPFAM" id="SSF50129">
    <property type="entry name" value="GroES-like"/>
    <property type="match status" value="1"/>
</dbReference>
<comment type="caution">
    <text evidence="6">The sequence shown here is derived from an EMBL/GenBank/DDBJ whole genome shotgun (WGS) entry which is preliminary data.</text>
</comment>
<dbReference type="InterPro" id="IPR036291">
    <property type="entry name" value="NAD(P)-bd_dom_sf"/>
</dbReference>
<evidence type="ECO:0000256" key="3">
    <source>
        <dbReference type="ARBA" id="ARBA00023002"/>
    </source>
</evidence>
<dbReference type="InterPro" id="IPR013154">
    <property type="entry name" value="ADH-like_N"/>
</dbReference>
<evidence type="ECO:0000256" key="4">
    <source>
        <dbReference type="RuleBase" id="RU361277"/>
    </source>
</evidence>
<keyword evidence="2 4" id="KW-0862">Zinc</keyword>
<dbReference type="SMART" id="SM00829">
    <property type="entry name" value="PKS_ER"/>
    <property type="match status" value="1"/>
</dbReference>
<sequence>MKAALFEAFRGPLHVQTVPDPDCPLDGVVVSVEACGVCRSDWHGWTGADPDVQAPHVPGHEFAGRIVEVGPECRNFSLGDRVTAPFILACGQCPVCRAGDPTICADQFVLGFSGWGAFAQLAAVPHADFNLVTLPETMSFDEAAAMGCRFTTAYRGLVERATLKPGEWLVVHGCGGIGLSAVMIGAAMGASVLAVDIDDAKLALAQDLGATLLLNARTADSVGESVRDMTGGGGHVSVDALGVTETFNNSLYGLRRLGRHVQIGMPTDQHARPTLALLDLVYSRQLTLLGTRGMAAHRFPSLLDMVTAGRVSPGRLVTNRISLAQAGKALSEMDDFKGSGITVITDFNN</sequence>
<dbReference type="InterPro" id="IPR020843">
    <property type="entry name" value="ER"/>
</dbReference>
<dbReference type="Pfam" id="PF08240">
    <property type="entry name" value="ADH_N"/>
    <property type="match status" value="1"/>
</dbReference>
<dbReference type="InterPro" id="IPR013149">
    <property type="entry name" value="ADH-like_C"/>
</dbReference>
<feature type="domain" description="Enoyl reductase (ER)" evidence="5">
    <location>
        <begin position="11"/>
        <end position="344"/>
    </location>
</feature>
<evidence type="ECO:0000313" key="7">
    <source>
        <dbReference type="Proteomes" id="UP000581135"/>
    </source>
</evidence>
<dbReference type="InterPro" id="IPR050129">
    <property type="entry name" value="Zn_alcohol_dh"/>
</dbReference>
<dbReference type="AlphaFoldDB" id="A0A839STB1"/>